<sequence length="99" mass="11007">MGVAVCQGTILLNLAVSMKAFFITSKHREPIRLLEPTAADAACEPGWLKTSGPRIAHWEIQTEFLWQRCLAGNLLTLALRPGASDEEEEEEEEVEKKGQ</sequence>
<gene>
    <name evidence="1" type="ORF">PLEPLA_LOCUS27910</name>
</gene>
<name>A0A9N7UXH5_PLEPL</name>
<organism evidence="1 2">
    <name type="scientific">Pleuronectes platessa</name>
    <name type="common">European plaice</name>
    <dbReference type="NCBI Taxonomy" id="8262"/>
    <lineage>
        <taxon>Eukaryota</taxon>
        <taxon>Metazoa</taxon>
        <taxon>Chordata</taxon>
        <taxon>Craniata</taxon>
        <taxon>Vertebrata</taxon>
        <taxon>Euteleostomi</taxon>
        <taxon>Actinopterygii</taxon>
        <taxon>Neopterygii</taxon>
        <taxon>Teleostei</taxon>
        <taxon>Neoteleostei</taxon>
        <taxon>Acanthomorphata</taxon>
        <taxon>Carangaria</taxon>
        <taxon>Pleuronectiformes</taxon>
        <taxon>Pleuronectoidei</taxon>
        <taxon>Pleuronectidae</taxon>
        <taxon>Pleuronectes</taxon>
    </lineage>
</organism>
<accession>A0A9N7UXH5</accession>
<reference evidence="1" key="1">
    <citation type="submission" date="2020-03" db="EMBL/GenBank/DDBJ databases">
        <authorList>
            <person name="Weist P."/>
        </authorList>
    </citation>
    <scope>NUCLEOTIDE SEQUENCE</scope>
</reference>
<comment type="caution">
    <text evidence="1">The sequence shown here is derived from an EMBL/GenBank/DDBJ whole genome shotgun (WGS) entry which is preliminary data.</text>
</comment>
<proteinExistence type="predicted"/>
<protein>
    <submittedName>
        <fullName evidence="1">Uncharacterized protein</fullName>
    </submittedName>
</protein>
<dbReference type="EMBL" id="CADEAL010002402">
    <property type="protein sequence ID" value="CAB1440144.1"/>
    <property type="molecule type" value="Genomic_DNA"/>
</dbReference>
<evidence type="ECO:0000313" key="1">
    <source>
        <dbReference type="EMBL" id="CAB1440144.1"/>
    </source>
</evidence>
<dbReference type="AlphaFoldDB" id="A0A9N7UXH5"/>
<evidence type="ECO:0000313" key="2">
    <source>
        <dbReference type="Proteomes" id="UP001153269"/>
    </source>
</evidence>
<keyword evidence="2" id="KW-1185">Reference proteome</keyword>
<dbReference type="Proteomes" id="UP001153269">
    <property type="component" value="Unassembled WGS sequence"/>
</dbReference>